<gene>
    <name evidence="2" type="ORF">BJP34_15550</name>
</gene>
<dbReference type="Proteomes" id="UP000177870">
    <property type="component" value="Chromosome"/>
</dbReference>
<reference evidence="3" key="1">
    <citation type="submission" date="2016-10" db="EMBL/GenBank/DDBJ databases">
        <title>Comparative genomics uncovers the prolific and rare metabolic potential of the cyanobacterial genus Moorea.</title>
        <authorList>
            <person name="Leao T."/>
            <person name="Castelao G."/>
            <person name="Korobeynikov A."/>
            <person name="Monroe E.A."/>
            <person name="Podell S."/>
            <person name="Glukhov E."/>
            <person name="Allen E."/>
            <person name="Gerwick W.H."/>
            <person name="Gerwick L."/>
        </authorList>
    </citation>
    <scope>NUCLEOTIDE SEQUENCE [LARGE SCALE GENOMIC DNA]</scope>
    <source>
        <strain evidence="3">PAL-8-15-08-1</strain>
    </source>
</reference>
<dbReference type="AlphaFoldDB" id="A0A1D8TSN3"/>
<dbReference type="Gene3D" id="3.40.50.150">
    <property type="entry name" value="Vaccinia Virus protein VP39"/>
    <property type="match status" value="1"/>
</dbReference>
<dbReference type="PANTHER" id="PTHR43861">
    <property type="entry name" value="TRANS-ACONITATE 2-METHYLTRANSFERASE-RELATED"/>
    <property type="match status" value="1"/>
</dbReference>
<dbReference type="KEGG" id="mpro:BJP34_15550"/>
<sequence length="279" mass="31452">MIKEYENYQDTSKSYDTTRIPIGVEILLGCFATTPRPLPEQVILDGGCGTGNYIQALKSKVNSLWGLEFNGGMLAQATEKFRNDPNIHLDQGSLLDLPYENETFDGIMCNQVLHHLGSQDAAQENFPELNQVFEQAYRVLRPQGVFVCNTSSHPQVYDGFWWADLIPDAVSRIAKRMPPIASITQKLDQAGFCFGGIVVPIHAVMQGDNYLDPEGPLKQTYRNGDSTWSLVRQGELEQALERVRNMNKDGSIVHYLEQRESLRQKLGQTTFVYAYKKPS</sequence>
<proteinExistence type="predicted"/>
<dbReference type="CDD" id="cd02440">
    <property type="entry name" value="AdoMet_MTases"/>
    <property type="match status" value="1"/>
</dbReference>
<dbReference type="PANTHER" id="PTHR43861:SF1">
    <property type="entry name" value="TRANS-ACONITATE 2-METHYLTRANSFERASE"/>
    <property type="match status" value="1"/>
</dbReference>
<dbReference type="InterPro" id="IPR029063">
    <property type="entry name" value="SAM-dependent_MTases_sf"/>
</dbReference>
<name>A0A1D8TSN3_9CYAN</name>
<organism evidence="2 3">
    <name type="scientific">Moorena producens PAL-8-15-08-1</name>
    <dbReference type="NCBI Taxonomy" id="1458985"/>
    <lineage>
        <taxon>Bacteria</taxon>
        <taxon>Bacillati</taxon>
        <taxon>Cyanobacteriota</taxon>
        <taxon>Cyanophyceae</taxon>
        <taxon>Coleofasciculales</taxon>
        <taxon>Coleofasciculaceae</taxon>
        <taxon>Moorena</taxon>
    </lineage>
</organism>
<dbReference type="RefSeq" id="WP_070393124.1">
    <property type="nucleotide sequence ID" value="NZ_CP017599.1"/>
</dbReference>
<protein>
    <recommendedName>
        <fullName evidence="1">Methyltransferase type 11 domain-containing protein</fullName>
    </recommendedName>
</protein>
<dbReference type="GO" id="GO:0008757">
    <property type="term" value="F:S-adenosylmethionine-dependent methyltransferase activity"/>
    <property type="evidence" value="ECO:0007669"/>
    <property type="project" value="InterPro"/>
</dbReference>
<evidence type="ECO:0000313" key="3">
    <source>
        <dbReference type="Proteomes" id="UP000177870"/>
    </source>
</evidence>
<dbReference type="InterPro" id="IPR013216">
    <property type="entry name" value="Methyltransf_11"/>
</dbReference>
<evidence type="ECO:0000259" key="1">
    <source>
        <dbReference type="Pfam" id="PF08241"/>
    </source>
</evidence>
<evidence type="ECO:0000313" key="2">
    <source>
        <dbReference type="EMBL" id="AOX00671.1"/>
    </source>
</evidence>
<dbReference type="OrthoDB" id="421066at2"/>
<dbReference type="Pfam" id="PF08241">
    <property type="entry name" value="Methyltransf_11"/>
    <property type="match status" value="1"/>
</dbReference>
<accession>A0A1D8TSN3</accession>
<dbReference type="EMBL" id="CP017599">
    <property type="protein sequence ID" value="AOX00671.1"/>
    <property type="molecule type" value="Genomic_DNA"/>
</dbReference>
<feature type="domain" description="Methyltransferase type 11" evidence="1">
    <location>
        <begin position="44"/>
        <end position="148"/>
    </location>
</feature>
<dbReference type="SUPFAM" id="SSF53335">
    <property type="entry name" value="S-adenosyl-L-methionine-dependent methyltransferases"/>
    <property type="match status" value="1"/>
</dbReference>
<dbReference type="STRING" id="1458985.BJP34_15550"/>